<dbReference type="Proteomes" id="UP001258315">
    <property type="component" value="Unassembled WGS sequence"/>
</dbReference>
<reference evidence="2" key="1">
    <citation type="submission" date="2023-07" db="EMBL/GenBank/DDBJ databases">
        <title>Functional and genomic diversity of the sorghum phyllosphere microbiome.</title>
        <authorList>
            <person name="Shade A."/>
        </authorList>
    </citation>
    <scope>NUCLEOTIDE SEQUENCE [LARGE SCALE GENOMIC DNA]</scope>
    <source>
        <strain evidence="2">SORGH_AS_0422</strain>
    </source>
</reference>
<dbReference type="EMBL" id="JAVLVU010000001">
    <property type="protein sequence ID" value="MDT3405550.1"/>
    <property type="molecule type" value="Genomic_DNA"/>
</dbReference>
<organism evidence="1 2">
    <name type="scientific">Mucilaginibacter terrae</name>
    <dbReference type="NCBI Taxonomy" id="1955052"/>
    <lineage>
        <taxon>Bacteria</taxon>
        <taxon>Pseudomonadati</taxon>
        <taxon>Bacteroidota</taxon>
        <taxon>Sphingobacteriia</taxon>
        <taxon>Sphingobacteriales</taxon>
        <taxon>Sphingobacteriaceae</taxon>
        <taxon>Mucilaginibacter</taxon>
    </lineage>
</organism>
<protein>
    <submittedName>
        <fullName evidence="1">Uncharacterized protein</fullName>
    </submittedName>
</protein>
<keyword evidence="2" id="KW-1185">Reference proteome</keyword>
<comment type="caution">
    <text evidence="1">The sequence shown here is derived from an EMBL/GenBank/DDBJ whole genome shotgun (WGS) entry which is preliminary data.</text>
</comment>
<name>A0ABU3H0V6_9SPHI</name>
<dbReference type="RefSeq" id="WP_311954245.1">
    <property type="nucleotide sequence ID" value="NZ_JAVLVU010000001.1"/>
</dbReference>
<evidence type="ECO:0000313" key="1">
    <source>
        <dbReference type="EMBL" id="MDT3405550.1"/>
    </source>
</evidence>
<accession>A0ABU3H0V6</accession>
<gene>
    <name evidence="1" type="ORF">QE417_004622</name>
</gene>
<proteinExistence type="predicted"/>
<evidence type="ECO:0000313" key="2">
    <source>
        <dbReference type="Proteomes" id="UP001258315"/>
    </source>
</evidence>
<sequence>MELEVEVRKIVQEPKMSLTMMGRLVVATEKGKLGIIKKSKYPSDFVPGYYELARKCLCETFSGNIKGYYDLYFDEFKRKAKEYKKIASTYPKEKVMYKNHFYSAEGLDGIVAMSALLTPLLERYTYYDNLAQKKAAIILNNVRIGAMADMLLHDEYGVDHVGFLKFSFSKTKFHEKEAAVKLHVLKNYYEAKNINVKPKDCILIDVPARRIYTLKDVPNMKETLQKDTLLIRDNWDVI</sequence>